<gene>
    <name evidence="2" type="ORF">F9B74_07985</name>
</gene>
<dbReference type="InterPro" id="IPR000182">
    <property type="entry name" value="GNAT_dom"/>
</dbReference>
<evidence type="ECO:0000313" key="3">
    <source>
        <dbReference type="Proteomes" id="UP000477651"/>
    </source>
</evidence>
<dbReference type="AlphaFoldDB" id="A0A6L9Y799"/>
<proteinExistence type="predicted"/>
<dbReference type="Pfam" id="PF13673">
    <property type="entry name" value="Acetyltransf_10"/>
    <property type="match status" value="1"/>
</dbReference>
<dbReference type="Gene3D" id="3.40.630.30">
    <property type="match status" value="1"/>
</dbReference>
<comment type="caution">
    <text evidence="2">The sequence shown here is derived from an EMBL/GenBank/DDBJ whole genome shotgun (WGS) entry which is preliminary data.</text>
</comment>
<evidence type="ECO:0000313" key="2">
    <source>
        <dbReference type="EMBL" id="NEN76261.1"/>
    </source>
</evidence>
<name>A0A6L9Y799_9BURK</name>
<sequence>MRSKTLEDLNLSLALGSWLQLGEAASKVRFEVFVHEQNVPIEIELDEMDESSLHAVVFNHAHEAVATGRLLPDGHIGRMAVSKSVRGSGVGGIILQTLIEEARQRGYKEVVLSAQLHAMGFYERYGFKAEGDIYLDAGIEHKTMRLVF</sequence>
<dbReference type="RefSeq" id="WP_163764722.1">
    <property type="nucleotide sequence ID" value="NZ_JAAGYR010000015.1"/>
</dbReference>
<dbReference type="Proteomes" id="UP000477651">
    <property type="component" value="Unassembled WGS sequence"/>
</dbReference>
<keyword evidence="3" id="KW-1185">Reference proteome</keyword>
<organism evidence="2 3">
    <name type="scientific">Pelistega ratti</name>
    <dbReference type="NCBI Taxonomy" id="2652177"/>
    <lineage>
        <taxon>Bacteria</taxon>
        <taxon>Pseudomonadati</taxon>
        <taxon>Pseudomonadota</taxon>
        <taxon>Betaproteobacteria</taxon>
        <taxon>Burkholderiales</taxon>
        <taxon>Alcaligenaceae</taxon>
        <taxon>Pelistega</taxon>
    </lineage>
</organism>
<dbReference type="CDD" id="cd04301">
    <property type="entry name" value="NAT_SF"/>
    <property type="match status" value="1"/>
</dbReference>
<protein>
    <submittedName>
        <fullName evidence="2">GNAT family N-acetyltransferase</fullName>
    </submittedName>
</protein>
<reference evidence="2 3" key="1">
    <citation type="submission" date="2020-02" db="EMBL/GenBank/DDBJ databases">
        <title>Pelistega sp. NLN82 were isolated from wild rodents of the Hainan Island.</title>
        <authorList>
            <person name="Niu N."/>
            <person name="Zhou J."/>
        </authorList>
    </citation>
    <scope>NUCLEOTIDE SEQUENCE [LARGE SCALE GENOMIC DNA]</scope>
    <source>
        <strain evidence="2 3">NLN82</strain>
    </source>
</reference>
<keyword evidence="2" id="KW-0808">Transferase</keyword>
<dbReference type="PANTHER" id="PTHR13355">
    <property type="entry name" value="GLUCOSAMINE 6-PHOSPHATE N-ACETYLTRANSFERASE"/>
    <property type="match status" value="1"/>
</dbReference>
<dbReference type="GO" id="GO:0004343">
    <property type="term" value="F:glucosamine 6-phosphate N-acetyltransferase activity"/>
    <property type="evidence" value="ECO:0007669"/>
    <property type="project" value="TreeGrafter"/>
</dbReference>
<dbReference type="InterPro" id="IPR016181">
    <property type="entry name" value="Acyl_CoA_acyltransferase"/>
</dbReference>
<accession>A0A6L9Y799</accession>
<dbReference type="PROSITE" id="PS51186">
    <property type="entry name" value="GNAT"/>
    <property type="match status" value="1"/>
</dbReference>
<feature type="domain" description="N-acetyltransferase" evidence="1">
    <location>
        <begin position="1"/>
        <end position="148"/>
    </location>
</feature>
<evidence type="ECO:0000259" key="1">
    <source>
        <dbReference type="PROSITE" id="PS51186"/>
    </source>
</evidence>
<dbReference type="PANTHER" id="PTHR13355:SF11">
    <property type="entry name" value="GLUCOSAMINE 6-PHOSPHATE N-ACETYLTRANSFERASE"/>
    <property type="match status" value="1"/>
</dbReference>
<dbReference type="SUPFAM" id="SSF55729">
    <property type="entry name" value="Acyl-CoA N-acyltransferases (Nat)"/>
    <property type="match status" value="1"/>
</dbReference>
<dbReference type="EMBL" id="JAAGYR010000015">
    <property type="protein sequence ID" value="NEN76261.1"/>
    <property type="molecule type" value="Genomic_DNA"/>
</dbReference>
<dbReference type="InterPro" id="IPR039143">
    <property type="entry name" value="GNPNAT1-like"/>
</dbReference>